<gene>
    <name evidence="2" type="ORF">GUJ93_ZPchr0003g18510</name>
</gene>
<comment type="caution">
    <text evidence="2">The sequence shown here is derived from an EMBL/GenBank/DDBJ whole genome shotgun (WGS) entry which is preliminary data.</text>
</comment>
<evidence type="ECO:0000313" key="2">
    <source>
        <dbReference type="EMBL" id="KAG8063601.1"/>
    </source>
</evidence>
<feature type="transmembrane region" description="Helical" evidence="1">
    <location>
        <begin position="24"/>
        <end position="41"/>
    </location>
</feature>
<sequence length="113" mass="12782">MPTDSIISKTGFAHAGTIGEVNGLIFSLLYTFSMVIVPFGIRKPIHNLGFMTFVGASTSHFRGINWFFKRSILYIESVNPPKKVTSNFGRSWILGQPWLEDTLPNFETIPWMI</sequence>
<keyword evidence="3" id="KW-1185">Reference proteome</keyword>
<accession>A0A8J5VL72</accession>
<dbReference type="EMBL" id="JAAALK010000286">
    <property type="protein sequence ID" value="KAG8063601.1"/>
    <property type="molecule type" value="Genomic_DNA"/>
</dbReference>
<keyword evidence="1" id="KW-0812">Transmembrane</keyword>
<organism evidence="2 3">
    <name type="scientific">Zizania palustris</name>
    <name type="common">Northern wild rice</name>
    <dbReference type="NCBI Taxonomy" id="103762"/>
    <lineage>
        <taxon>Eukaryota</taxon>
        <taxon>Viridiplantae</taxon>
        <taxon>Streptophyta</taxon>
        <taxon>Embryophyta</taxon>
        <taxon>Tracheophyta</taxon>
        <taxon>Spermatophyta</taxon>
        <taxon>Magnoliopsida</taxon>
        <taxon>Liliopsida</taxon>
        <taxon>Poales</taxon>
        <taxon>Poaceae</taxon>
        <taxon>BOP clade</taxon>
        <taxon>Oryzoideae</taxon>
        <taxon>Oryzeae</taxon>
        <taxon>Zizaniinae</taxon>
        <taxon>Zizania</taxon>
    </lineage>
</organism>
<reference evidence="2" key="2">
    <citation type="submission" date="2021-02" db="EMBL/GenBank/DDBJ databases">
        <authorList>
            <person name="Kimball J.A."/>
            <person name="Haas M.W."/>
            <person name="Macchietto M."/>
            <person name="Kono T."/>
            <person name="Duquette J."/>
            <person name="Shao M."/>
        </authorList>
    </citation>
    <scope>NUCLEOTIDE SEQUENCE</scope>
    <source>
        <tissue evidence="2">Fresh leaf tissue</tissue>
    </source>
</reference>
<proteinExistence type="predicted"/>
<keyword evidence="1" id="KW-0472">Membrane</keyword>
<dbReference type="AlphaFoldDB" id="A0A8J5VL72"/>
<evidence type="ECO:0000256" key="1">
    <source>
        <dbReference type="SAM" id="Phobius"/>
    </source>
</evidence>
<keyword evidence="1" id="KW-1133">Transmembrane helix</keyword>
<evidence type="ECO:0000313" key="3">
    <source>
        <dbReference type="Proteomes" id="UP000729402"/>
    </source>
</evidence>
<dbReference type="Proteomes" id="UP000729402">
    <property type="component" value="Unassembled WGS sequence"/>
</dbReference>
<protein>
    <submittedName>
        <fullName evidence="2">Uncharacterized protein</fullName>
    </submittedName>
</protein>
<name>A0A8J5VL72_ZIZPA</name>
<reference evidence="2" key="1">
    <citation type="journal article" date="2021" name="bioRxiv">
        <title>Whole Genome Assembly and Annotation of Northern Wild Rice, Zizania palustris L., Supports a Whole Genome Duplication in the Zizania Genus.</title>
        <authorList>
            <person name="Haas M."/>
            <person name="Kono T."/>
            <person name="Macchietto M."/>
            <person name="Millas R."/>
            <person name="McGilp L."/>
            <person name="Shao M."/>
            <person name="Duquette J."/>
            <person name="Hirsch C.N."/>
            <person name="Kimball J."/>
        </authorList>
    </citation>
    <scope>NUCLEOTIDE SEQUENCE</scope>
    <source>
        <tissue evidence="2">Fresh leaf tissue</tissue>
    </source>
</reference>